<gene>
    <name evidence="16" type="primary">LOC111280104</name>
</gene>
<evidence type="ECO:0000256" key="12">
    <source>
        <dbReference type="SAM" id="Phobius"/>
    </source>
</evidence>
<dbReference type="RefSeq" id="XP_022723004.1">
    <property type="nucleotide sequence ID" value="XM_022867269.1"/>
</dbReference>
<dbReference type="Pfam" id="PF08263">
    <property type="entry name" value="LRRNT_2"/>
    <property type="match status" value="1"/>
</dbReference>
<feature type="chain" id="PRO_5027984948" evidence="13">
    <location>
        <begin position="23"/>
        <end position="1321"/>
    </location>
</feature>
<evidence type="ECO:0000256" key="8">
    <source>
        <dbReference type="ARBA" id="ARBA00022989"/>
    </source>
</evidence>
<dbReference type="PANTHER" id="PTHR48062">
    <property type="entry name" value="RECEPTOR-LIKE PROTEIN 14"/>
    <property type="match status" value="1"/>
</dbReference>
<dbReference type="SMART" id="SM00369">
    <property type="entry name" value="LRR_TYP"/>
    <property type="match status" value="18"/>
</dbReference>
<dbReference type="Proteomes" id="UP000515121">
    <property type="component" value="Unplaced"/>
</dbReference>
<evidence type="ECO:0000256" key="3">
    <source>
        <dbReference type="ARBA" id="ARBA00022475"/>
    </source>
</evidence>
<keyword evidence="10" id="KW-0675">Receptor</keyword>
<dbReference type="InterPro" id="IPR051502">
    <property type="entry name" value="RLP_Defense_Trigger"/>
</dbReference>
<keyword evidence="7" id="KW-0677">Repeat</keyword>
<dbReference type="Pfam" id="PF13855">
    <property type="entry name" value="LRR_8"/>
    <property type="match status" value="2"/>
</dbReference>
<dbReference type="Pfam" id="PF00560">
    <property type="entry name" value="LRR_1"/>
    <property type="match status" value="7"/>
</dbReference>
<dbReference type="InterPro" id="IPR001611">
    <property type="entry name" value="Leu-rich_rpt"/>
</dbReference>
<protein>
    <submittedName>
        <fullName evidence="16">LRR receptor-like serine/threonine-protein kinase FLS2 isoform X1</fullName>
    </submittedName>
</protein>
<evidence type="ECO:0000256" key="1">
    <source>
        <dbReference type="ARBA" id="ARBA00004251"/>
    </source>
</evidence>
<dbReference type="SMART" id="SM00365">
    <property type="entry name" value="LRR_SD22"/>
    <property type="match status" value="17"/>
</dbReference>
<comment type="subcellular location">
    <subcellularLocation>
        <location evidence="1">Cell membrane</location>
        <topology evidence="1">Single-pass type I membrane protein</topology>
    </subcellularLocation>
</comment>
<dbReference type="KEGG" id="dzi:111280104"/>
<evidence type="ECO:0000256" key="4">
    <source>
        <dbReference type="ARBA" id="ARBA00022614"/>
    </source>
</evidence>
<proteinExistence type="inferred from homology"/>
<keyword evidence="3" id="KW-1003">Cell membrane</keyword>
<reference evidence="16" key="1">
    <citation type="submission" date="2025-08" db="UniProtKB">
        <authorList>
            <consortium name="RefSeq"/>
        </authorList>
    </citation>
    <scope>IDENTIFICATION</scope>
    <source>
        <tissue evidence="16">Fruit stalk</tissue>
    </source>
</reference>
<feature type="signal peptide" evidence="13">
    <location>
        <begin position="1"/>
        <end position="22"/>
    </location>
</feature>
<keyword evidence="4" id="KW-0433">Leucine-rich repeat</keyword>
<dbReference type="SUPFAM" id="SSF52058">
    <property type="entry name" value="L domain-like"/>
    <property type="match status" value="3"/>
</dbReference>
<evidence type="ECO:0000256" key="5">
    <source>
        <dbReference type="ARBA" id="ARBA00022692"/>
    </source>
</evidence>
<accession>A0A6P5X3R6</accession>
<dbReference type="GO" id="GO:0005886">
    <property type="term" value="C:plasma membrane"/>
    <property type="evidence" value="ECO:0007669"/>
    <property type="project" value="UniProtKB-SubCell"/>
</dbReference>
<keyword evidence="9 12" id="KW-0472">Membrane</keyword>
<dbReference type="SUPFAM" id="SSF52047">
    <property type="entry name" value="RNI-like"/>
    <property type="match status" value="1"/>
</dbReference>
<sequence>MMETKWLWLSVLLLLLLEGCRWYSTEACWEDERIALLQLKPFFNSHNDLYSWVDEIKGSDCCQWHRVECNTSSSFSSKRVIGLSLNNTRWLDNKRWYLNASLFLPFKELKHLYLTGNNIAGFVESEGFAKLNLEILDLSDNYLNDTILLSLSELSSLKHLYLGANSFRGSSHANGFQWLSRLGNLETLDLWGNSLKNDIVFHMNGLSSLKTLSLSGNYLEGTVHIHELNNLTNLKNLDLSFNTIESFQPSKQGNETQLRLTNLEELDLSYNLFRNNTFSFVQGFSSLKSLYMQGNQLQGSIDVKGLNNLTNLKNLDLRDNKIESFQPSKQGNETQLRLTNLEELNLRGNLFKNNTFFFPQEFSSLKSLDMGENQLHGSIDIKELNNLMSMKKLDLSWNSIESLQSSQDSGRQLHLTHLEEFDLSYNLMNDSIFASLSGLSNLKSLDVSYNQLNGSIDMRDLGAFTNLEELDMSYNDLNEFVSSKEYKRLKKLKVLRLNEVFTNGNSPLLLKLVKAFPSVKTFYLQGNYLNKTMATQDQELHVWSNVEEIFLDGSYLNNNILQSIGVFTSLKTLSLFSCGLIGSLPNQGWCDLRNLETLDISWNALEGILPYCLGNLTSLLELDISYNQFTGSLTPLANLSSLRFVSLSTNHFQISMPFLSLANLPNLKILLGDENKMIMEPNSFHASIPKFQLNIISLSKCTTDKGLSLQPPNFLYYQYDLRYVDFSYNNFSGTVPLWLSENNTKLEDLLLLGNSFTGPLLLSQLLNPNMSSIDISNNKLQGKIPTNICSTFPNLEFLFLSKNAIKGNIPPCLGGMNTLSILDLSDNHLSGRVPEELVMRSSLGILRLSNNNLSGMIVPMMFNTSKLSNLYLDGNNFAGEISDIDVSATDFSHSSLEEIDLSNNSFNGKLPRWIGNVSHLKRLALSNNHFEGSIPMDLCNLYELEFLELSQNNLSGSIPSCFNTPYLRHVHLKRNKLRGPLTFAFNSSSLVTLDLRGNNLTGNIPKWISTLSALSVFLLKDNHLDGGIPVQLCKLYSLSIVDLSGNMFSGHIPSCLGNLTLAMNKEKSFVDNSWYIGYTMKDLSISINSHGYPNSYMVEEIEFTTKSMSYTYGGDILEYMSGIDLSCNKLTGQIPLELGNLSEIHSLNLSHNNLIGVIPSSFSKLKQIESLDLSYNNLTGRIPVQLVELNSLEVFSVAHNNLSGNIPEPKAQFGTFDERSYEGNPLLCGALLQNNCFKTESPSTAPTTADDEGEGSFMDTYVFCVSFLVSYVIVLLGISIVLYINPYWRQAWFSFIESCITTCRYSIVGNFLELYIFKRCA</sequence>
<evidence type="ECO:0000256" key="13">
    <source>
        <dbReference type="SAM" id="SignalP"/>
    </source>
</evidence>
<dbReference type="InterPro" id="IPR025875">
    <property type="entry name" value="Leu-rich_rpt_4"/>
</dbReference>
<keyword evidence="6 13" id="KW-0732">Signal</keyword>
<comment type="similarity">
    <text evidence="2">Belongs to the RLP family.</text>
</comment>
<dbReference type="InterPro" id="IPR003591">
    <property type="entry name" value="Leu-rich_rpt_typical-subtyp"/>
</dbReference>
<keyword evidence="8 12" id="KW-1133">Transmembrane helix</keyword>
<evidence type="ECO:0000259" key="14">
    <source>
        <dbReference type="Pfam" id="PF08263"/>
    </source>
</evidence>
<evidence type="ECO:0000313" key="15">
    <source>
        <dbReference type="Proteomes" id="UP000515121"/>
    </source>
</evidence>
<dbReference type="OrthoDB" id="4691307at2759"/>
<evidence type="ECO:0000313" key="16">
    <source>
        <dbReference type="RefSeq" id="XP_022723004.1"/>
    </source>
</evidence>
<evidence type="ECO:0000256" key="11">
    <source>
        <dbReference type="ARBA" id="ARBA00023180"/>
    </source>
</evidence>
<evidence type="ECO:0000256" key="7">
    <source>
        <dbReference type="ARBA" id="ARBA00022737"/>
    </source>
</evidence>
<feature type="domain" description="Leucine-rich repeat-containing N-terminal plant-type" evidence="14">
    <location>
        <begin position="31"/>
        <end position="70"/>
    </location>
</feature>
<name>A0A6P5X3R6_DURZI</name>
<dbReference type="PROSITE" id="PS51450">
    <property type="entry name" value="LRR"/>
    <property type="match status" value="1"/>
</dbReference>
<evidence type="ECO:0000256" key="2">
    <source>
        <dbReference type="ARBA" id="ARBA00009592"/>
    </source>
</evidence>
<keyword evidence="15" id="KW-1185">Reference proteome</keyword>
<keyword evidence="5 12" id="KW-0812">Transmembrane</keyword>
<dbReference type="Gene3D" id="3.80.10.10">
    <property type="entry name" value="Ribonuclease Inhibitor"/>
    <property type="match status" value="6"/>
</dbReference>
<dbReference type="PANTHER" id="PTHR48062:SF37">
    <property type="entry name" value="LRR RECEPTOR-LIKE SERINE_THREONINE-PROTEIN KINASE FLS2"/>
    <property type="match status" value="1"/>
</dbReference>
<dbReference type="Pfam" id="PF12799">
    <property type="entry name" value="LRR_4"/>
    <property type="match status" value="1"/>
</dbReference>
<dbReference type="FunFam" id="3.80.10.10:FF:000213">
    <property type="entry name" value="Tyrosine-sulfated glycopeptide receptor 1"/>
    <property type="match status" value="1"/>
</dbReference>
<dbReference type="InterPro" id="IPR013210">
    <property type="entry name" value="LRR_N_plant-typ"/>
</dbReference>
<feature type="transmembrane region" description="Helical" evidence="12">
    <location>
        <begin position="1260"/>
        <end position="1284"/>
    </location>
</feature>
<dbReference type="GeneID" id="111280104"/>
<evidence type="ECO:0000256" key="10">
    <source>
        <dbReference type="ARBA" id="ARBA00023170"/>
    </source>
</evidence>
<dbReference type="InterPro" id="IPR032675">
    <property type="entry name" value="LRR_dom_sf"/>
</dbReference>
<organism evidence="15 16">
    <name type="scientific">Durio zibethinus</name>
    <name type="common">Durian</name>
    <dbReference type="NCBI Taxonomy" id="66656"/>
    <lineage>
        <taxon>Eukaryota</taxon>
        <taxon>Viridiplantae</taxon>
        <taxon>Streptophyta</taxon>
        <taxon>Embryophyta</taxon>
        <taxon>Tracheophyta</taxon>
        <taxon>Spermatophyta</taxon>
        <taxon>Magnoliopsida</taxon>
        <taxon>eudicotyledons</taxon>
        <taxon>Gunneridae</taxon>
        <taxon>Pentapetalae</taxon>
        <taxon>rosids</taxon>
        <taxon>malvids</taxon>
        <taxon>Malvales</taxon>
        <taxon>Malvaceae</taxon>
        <taxon>Helicteroideae</taxon>
        <taxon>Durio</taxon>
    </lineage>
</organism>
<keyword evidence="11" id="KW-0325">Glycoprotein</keyword>
<evidence type="ECO:0000256" key="6">
    <source>
        <dbReference type="ARBA" id="ARBA00022729"/>
    </source>
</evidence>
<dbReference type="FunFam" id="3.80.10.10:FF:000041">
    <property type="entry name" value="LRR receptor-like serine/threonine-protein kinase ERECTA"/>
    <property type="match status" value="2"/>
</dbReference>
<evidence type="ECO:0000256" key="9">
    <source>
        <dbReference type="ARBA" id="ARBA00023136"/>
    </source>
</evidence>